<sequence length="457" mass="50842">MVFMIIQVIMAFYRLQQEVSGLREEFRRQEALWAATHRELRAQMDALVKQNLELWAGPLASERRRLEAKRSAAGSVHVRRCSDTQVSESTVGKMSPLPADAGITLKQAGRSHSAALLGLPSGKPISRETEKTDSGKPIPCEDGDKALSRNLQDRHAKPPGREQASEERPALSEDAKVFQRSPQSLQKWSGRRSPAPAALAVAPQDHRAKDDPDTRSSPSGRDADRPRARTPTDEPTCPSPGICEEPQDLPVEPESPPHASQHEDTEIKQEEEGEVQHPEDKGGQALRDTCKMDTFSKGTEEDVRAEKKAAAPRRSNRDVWESPPDTRLTHSAGARTAHTAHRRPLEVGRVPNKQTEKVCSDGSKEIMFPDGTVWRLNDGREETVFPDGTIVSVERNGDKTIVLSNGQREIHTAQFKRREYPDGTTKTVYRDGHQETKDVCGRVKVRDEAGNIILDRK</sequence>
<dbReference type="EMBL" id="OZ243562">
    <property type="protein sequence ID" value="CAN0501325.1"/>
    <property type="molecule type" value="Genomic_DNA"/>
</dbReference>
<protein>
    <submittedName>
        <fullName evidence="1">Uncharacterized protein</fullName>
    </submittedName>
</protein>
<accession>A0ACB1MJX8</accession>
<proteinExistence type="predicted"/>
<reference evidence="1" key="1">
    <citation type="submission" date="2025-03" db="EMBL/GenBank/DDBJ databases">
        <authorList>
            <consortium name="ELIXIR-Norway"/>
            <consortium name="Elixir Norway"/>
        </authorList>
    </citation>
    <scope>NUCLEOTIDE SEQUENCE</scope>
</reference>
<name>A0ACB1MJX8_RANTA</name>
<dbReference type="Proteomes" id="UP001162501">
    <property type="component" value="Chromosome 34"/>
</dbReference>
<evidence type="ECO:0000313" key="2">
    <source>
        <dbReference type="Proteomes" id="UP001162501"/>
    </source>
</evidence>
<evidence type="ECO:0000313" key="1">
    <source>
        <dbReference type="EMBL" id="CAN0501325.1"/>
    </source>
</evidence>
<gene>
    <name evidence="1" type="ORF">MRATA1EN22A_LOCUS22324</name>
</gene>
<organism evidence="1 2">
    <name type="scientific">Rangifer tarandus platyrhynchus</name>
    <name type="common">Svalbard reindeer</name>
    <dbReference type="NCBI Taxonomy" id="3082113"/>
    <lineage>
        <taxon>Eukaryota</taxon>
        <taxon>Metazoa</taxon>
        <taxon>Chordata</taxon>
        <taxon>Craniata</taxon>
        <taxon>Vertebrata</taxon>
        <taxon>Euteleostomi</taxon>
        <taxon>Mammalia</taxon>
        <taxon>Eutheria</taxon>
        <taxon>Laurasiatheria</taxon>
        <taxon>Artiodactyla</taxon>
        <taxon>Ruminantia</taxon>
        <taxon>Pecora</taxon>
        <taxon>Cervidae</taxon>
        <taxon>Odocoileinae</taxon>
        <taxon>Rangifer</taxon>
    </lineage>
</organism>